<evidence type="ECO:0000313" key="2">
    <source>
        <dbReference type="EMBL" id="KAF9690924.1"/>
    </source>
</evidence>
<dbReference type="InterPro" id="IPR036028">
    <property type="entry name" value="SH3-like_dom_sf"/>
</dbReference>
<dbReference type="EMBL" id="RZGK01000022">
    <property type="protein sequence ID" value="KAF9690924.1"/>
    <property type="molecule type" value="Genomic_DNA"/>
</dbReference>
<feature type="compositionally biased region" description="Polar residues" evidence="1">
    <location>
        <begin position="307"/>
        <end position="333"/>
    </location>
</feature>
<proteinExistence type="predicted"/>
<feature type="region of interest" description="Disordered" evidence="1">
    <location>
        <begin position="904"/>
        <end position="961"/>
    </location>
</feature>
<sequence>MTKPQRQHGAVRQLGAINKILRPEPQAQHRGLKPGPDSRFGAQHDRSLESCGRAQKRHGNYKQQGDRVAGPNVSEQSQPYQPTKLQNGMMRDAKPERSSPVPRSSQSPYPRGVQRRLHMPQQEQSRSSAGIQAEESKPDGHDSKSIPRPEASGQNDNANQLGLKKRKRSSVDDGDGGGCDQASKKQQVARPNVLQMKQQVNPTSAIHCSNVTNAAAAPRTTTNKHPGQVVRKVHTRQSSSTSSDRVPGHNVRPLKSKNPIVIESNRTTTPQPVEKLPRQQTPPEAKSAAAPCDERESIRSRSRESKSNPAVSEKATTPSLPSDTSTHAHQTRTSAVLLPSSPSSSASVQKKRCRDSSDDAEPACKRLRRLTNGSSSPLSLKNERPALVTEGVHQAFAGVAGSPSTCRTPPHQPPRPREIPPDDLFAPVTPNPECDFVLLDYNHESVPVLYSDLIKHTNGIELLNCPPEELVFDALDAIEAGFKPFSKYGWPTAIDPLGRTPSKNNPTKVLKDVDLYLHEKDGKLYVATDRGLIIVAEYLKLIGIPETQPVRFDGRIPPWAKVGLQTREKRKVVQVFGKLRKVKKVKQELKVISGTENVMRDSEATGQEAKKVKAAQILLSNRATEEEVEYEELLKAERPGDLPLPLGSSVIVYKIDHNDEWAYGRSCDSGEKGWFPISHTCPIDWSLDRFAGSRAGLLDKPLPMSQDPEEKGWNGIIDYIRQQGFPEGPTWKQVCAATASTAARTHAISRAIADLNTTRSCTAGTSTPRAAVALKGIDTPAKKSSSHMVSSSESHIFESEDVPITVSREGTTAIPATRASSSAGAETSTDEDHSNASDPETLKRTEETNKPDTNLVNAEHAARPAPQVLESPVQVADVPEAEQEAVAESSTGSITMVGNEVDNDDHRAARRSAAQEPEILEGAESASTAPAHNPFTVPRYDPFARNDDIEYDWDDSDDEEL</sequence>
<evidence type="ECO:0000256" key="1">
    <source>
        <dbReference type="SAM" id="MobiDB-lite"/>
    </source>
</evidence>
<name>A0A8H7MCU2_9PLEO</name>
<feature type="compositionally biased region" description="Polar residues" evidence="1">
    <location>
        <begin position="73"/>
        <end position="86"/>
    </location>
</feature>
<feature type="compositionally biased region" description="Low complexity" evidence="1">
    <location>
        <begin position="334"/>
        <end position="348"/>
    </location>
</feature>
<dbReference type="CDD" id="cd00174">
    <property type="entry name" value="SH3"/>
    <property type="match status" value="1"/>
</dbReference>
<feature type="compositionally biased region" description="Low complexity" evidence="1">
    <location>
        <begin position="98"/>
        <end position="111"/>
    </location>
</feature>
<feature type="region of interest" description="Disordered" evidence="1">
    <location>
        <begin position="1"/>
        <end position="192"/>
    </location>
</feature>
<feature type="compositionally biased region" description="Acidic residues" evidence="1">
    <location>
        <begin position="949"/>
        <end position="961"/>
    </location>
</feature>
<feature type="compositionally biased region" description="Basic and acidic residues" evidence="1">
    <location>
        <begin position="292"/>
        <end position="306"/>
    </location>
</feature>
<organism evidence="2 3">
    <name type="scientific">Ascochyta lentis</name>
    <dbReference type="NCBI Taxonomy" id="205686"/>
    <lineage>
        <taxon>Eukaryota</taxon>
        <taxon>Fungi</taxon>
        <taxon>Dikarya</taxon>
        <taxon>Ascomycota</taxon>
        <taxon>Pezizomycotina</taxon>
        <taxon>Dothideomycetes</taxon>
        <taxon>Pleosporomycetidae</taxon>
        <taxon>Pleosporales</taxon>
        <taxon>Pleosporineae</taxon>
        <taxon>Didymellaceae</taxon>
        <taxon>Ascochyta</taxon>
    </lineage>
</organism>
<comment type="caution">
    <text evidence="2">The sequence shown here is derived from an EMBL/GenBank/DDBJ whole genome shotgun (WGS) entry which is preliminary data.</text>
</comment>
<feature type="compositionally biased region" description="Basic and acidic residues" evidence="1">
    <location>
        <begin position="830"/>
        <end position="850"/>
    </location>
</feature>
<feature type="region of interest" description="Disordered" evidence="1">
    <location>
        <begin position="780"/>
        <end position="853"/>
    </location>
</feature>
<feature type="compositionally biased region" description="Polar residues" evidence="1">
    <location>
        <begin position="121"/>
        <end position="130"/>
    </location>
</feature>
<protein>
    <submittedName>
        <fullName evidence="2">Uncharacterized protein</fullName>
    </submittedName>
</protein>
<reference evidence="2" key="2">
    <citation type="submission" date="2020-09" db="EMBL/GenBank/DDBJ databases">
        <title>Reference genome assembly for Australian Ascochyta lentis isolate Al4.</title>
        <authorList>
            <person name="Lee R.C."/>
            <person name="Farfan-Caceres L.M."/>
            <person name="Debler J.W."/>
            <person name="Williams A.H."/>
            <person name="Henares B.M."/>
        </authorList>
    </citation>
    <scope>NUCLEOTIDE SEQUENCE</scope>
    <source>
        <strain evidence="2">Al4</strain>
    </source>
</reference>
<evidence type="ECO:0000313" key="3">
    <source>
        <dbReference type="Proteomes" id="UP000651452"/>
    </source>
</evidence>
<keyword evidence="3" id="KW-1185">Reference proteome</keyword>
<reference evidence="2" key="1">
    <citation type="submission" date="2018-12" db="EMBL/GenBank/DDBJ databases">
        <authorList>
            <person name="Syme R.A."/>
            <person name="Farfan-Caceres L."/>
            <person name="Lichtenzveig J."/>
        </authorList>
    </citation>
    <scope>NUCLEOTIDE SEQUENCE</scope>
    <source>
        <strain evidence="2">Al4</strain>
    </source>
</reference>
<accession>A0A8H7MCU2</accession>
<dbReference type="OrthoDB" id="3800937at2759"/>
<gene>
    <name evidence="2" type="ORF">EKO04_011250</name>
</gene>
<feature type="region of interest" description="Disordered" evidence="1">
    <location>
        <begin position="216"/>
        <end position="380"/>
    </location>
</feature>
<dbReference type="AlphaFoldDB" id="A0A8H7MCU2"/>
<feature type="compositionally biased region" description="Basic and acidic residues" evidence="1">
    <location>
        <begin position="134"/>
        <end position="147"/>
    </location>
</feature>
<feature type="compositionally biased region" description="Polar residues" evidence="1">
    <location>
        <begin position="818"/>
        <end position="827"/>
    </location>
</feature>
<dbReference type="SUPFAM" id="SSF50044">
    <property type="entry name" value="SH3-domain"/>
    <property type="match status" value="1"/>
</dbReference>
<dbReference type="Proteomes" id="UP000651452">
    <property type="component" value="Unassembled WGS sequence"/>
</dbReference>